<evidence type="ECO:0000256" key="1">
    <source>
        <dbReference type="SAM" id="MobiDB-lite"/>
    </source>
</evidence>
<accession>A0A4Q9QBU0</accession>
<dbReference type="STRING" id="114155.A0A4Q9QBU0"/>
<dbReference type="GO" id="GO:0005634">
    <property type="term" value="C:nucleus"/>
    <property type="evidence" value="ECO:0007669"/>
    <property type="project" value="TreeGrafter"/>
</dbReference>
<keyword evidence="3" id="KW-1185">Reference proteome</keyword>
<dbReference type="InterPro" id="IPR036866">
    <property type="entry name" value="RibonucZ/Hydroxyglut_hydro"/>
</dbReference>
<evidence type="ECO:0000313" key="2">
    <source>
        <dbReference type="EMBL" id="TBU65183.1"/>
    </source>
</evidence>
<proteinExistence type="predicted"/>
<gene>
    <name evidence="2" type="ORF">BD310DRAFT_944102</name>
</gene>
<dbReference type="AlphaFoldDB" id="A0A4Q9QBU0"/>
<dbReference type="Proteomes" id="UP000292082">
    <property type="component" value="Unassembled WGS sequence"/>
</dbReference>
<protein>
    <submittedName>
        <fullName evidence="2">Uncharacterized protein</fullName>
    </submittedName>
</protein>
<reference evidence="2 3" key="1">
    <citation type="submission" date="2019-01" db="EMBL/GenBank/DDBJ databases">
        <title>Draft genome sequences of three monokaryotic isolates of the white-rot basidiomycete fungus Dichomitus squalens.</title>
        <authorList>
            <consortium name="DOE Joint Genome Institute"/>
            <person name="Lopez S.C."/>
            <person name="Andreopoulos B."/>
            <person name="Pangilinan J."/>
            <person name="Lipzen A."/>
            <person name="Riley R."/>
            <person name="Ahrendt S."/>
            <person name="Ng V."/>
            <person name="Barry K."/>
            <person name="Daum C."/>
            <person name="Grigoriev I.V."/>
            <person name="Hilden K.S."/>
            <person name="Makela M.R."/>
            <person name="de Vries R.P."/>
        </authorList>
    </citation>
    <scope>NUCLEOTIDE SEQUENCE [LARGE SCALE GENOMIC DNA]</scope>
    <source>
        <strain evidence="2 3">CBS 464.89</strain>
    </source>
</reference>
<dbReference type="PANTHER" id="PTHR46018">
    <property type="entry name" value="ZINC PHOSPHODIESTERASE ELAC PROTEIN 1"/>
    <property type="match status" value="1"/>
</dbReference>
<evidence type="ECO:0000313" key="3">
    <source>
        <dbReference type="Proteomes" id="UP000292082"/>
    </source>
</evidence>
<dbReference type="GO" id="GO:0042781">
    <property type="term" value="F:3'-tRNA processing endoribonuclease activity"/>
    <property type="evidence" value="ECO:0007669"/>
    <property type="project" value="TreeGrafter"/>
</dbReference>
<sequence>MLFYVLRGYQFLVLSRLAFRTRRWFSAVATSLGVRLLLTKMTADHTMGLLTFLRNVLGIPKPPGAVPRNAPPPNKRPPRVEIFGPRGVRRMLRMLWHITHTHSEFAYVVHELLFPGEQPSVPAEVRTNQESVDEVDVRSESECVGRDIWCDEQGFWRGLVDMSPKQAHCLWGAVVDAGPIEHRDPCIGYVIREIPRDALSPTSATPRKFVILGDTYDASSIIPLVHADANASAPTRSNASTSDVSVPTRVPISLSSPHIDFSVLPLLNPHGNDVHVRVPVSLLVHEATDAYLPPHIDPQQRTGKNRTPESVTEKAVSRGHSTPAMAGAFARAVAAEKLVMNHIGARFPAPEMEYSNHHGGGRNQFRLGCMRELERQAAVGWNSKRRMHSYVQAARDHLTVSIVPNKPRQVIDVDDEEDAFAQLQKPQEGATEPLGKGKMRAPGPSQPRLSREDIDASMVQEVEYVGELELGRSVGISASGDGDATADRVAANTRGQGKRRAPMSDGPGAGDSRGGSRFRLGRGQGSGDSDRR</sequence>
<organism evidence="2 3">
    <name type="scientific">Dichomitus squalens</name>
    <dbReference type="NCBI Taxonomy" id="114155"/>
    <lineage>
        <taxon>Eukaryota</taxon>
        <taxon>Fungi</taxon>
        <taxon>Dikarya</taxon>
        <taxon>Basidiomycota</taxon>
        <taxon>Agaricomycotina</taxon>
        <taxon>Agaricomycetes</taxon>
        <taxon>Polyporales</taxon>
        <taxon>Polyporaceae</taxon>
        <taxon>Dichomitus</taxon>
    </lineage>
</organism>
<dbReference type="PANTHER" id="PTHR46018:SF2">
    <property type="entry name" value="ZINC PHOSPHODIESTERASE ELAC PROTEIN 1"/>
    <property type="match status" value="1"/>
</dbReference>
<name>A0A4Q9QBU0_9APHY</name>
<feature type="region of interest" description="Disordered" evidence="1">
    <location>
        <begin position="423"/>
        <end position="454"/>
    </location>
</feature>
<dbReference type="EMBL" id="ML145085">
    <property type="protein sequence ID" value="TBU65183.1"/>
    <property type="molecule type" value="Genomic_DNA"/>
</dbReference>
<dbReference type="SUPFAM" id="SSF56281">
    <property type="entry name" value="Metallo-hydrolase/oxidoreductase"/>
    <property type="match status" value="1"/>
</dbReference>
<dbReference type="Gene3D" id="3.60.15.10">
    <property type="entry name" value="Ribonuclease Z/Hydroxyacylglutathione hydrolase-like"/>
    <property type="match status" value="1"/>
</dbReference>
<feature type="region of interest" description="Disordered" evidence="1">
    <location>
        <begin position="475"/>
        <end position="532"/>
    </location>
</feature>